<evidence type="ECO:0000313" key="3">
    <source>
        <dbReference type="Proteomes" id="UP001159363"/>
    </source>
</evidence>
<evidence type="ECO:0000313" key="2">
    <source>
        <dbReference type="EMBL" id="KAJ8885998.1"/>
    </source>
</evidence>
<accession>A0ABQ9HPZ3</accession>
<sequence length="481" mass="52927">MVRFCLENMEMSGNYKTEFWWIPCLISIRLVAPEILPPTMMVTGQNMIGMGRNHYTHGLGTREAETRWWIVAKSYLSSVHAPPVTVFYSPPSALTHSRLHSSGFTPSRPFTPRKPRSPSTLHFARTHSPGGFCQRLAGRWVVAGRGASQSHQNILASSPNSSKPPAGERGHDASKVLTSRTAAAVHYLRVSQKGGLGDNPRGGEGCATTHYDKTRGRFGATWCEEWGVDAWQCEPGVSACPLTVDYRPRRMQDGVGRKGCTYSTKGGVRCEFFVTRVGEGGSPPPPAGPGWADEGECAATPSASSINVPDSRPPADRPHACLTPHFPLTYLFRPGDINCPAIYWAVVFRASTVLPKCLQCLFLRLVQAENVAKFLPHVHPKSSLHAGHDDEFVNSMGYGALRLFTPPLTEDVPDSTISVLVLSIIAKTSGVEEWINIDAKAQEIIVTTMEMLIMKIFMLLSEPYKHFQLAWESVQLENQTI</sequence>
<protein>
    <submittedName>
        <fullName evidence="2">Uncharacterized protein</fullName>
    </submittedName>
</protein>
<proteinExistence type="predicted"/>
<feature type="region of interest" description="Disordered" evidence="1">
    <location>
        <begin position="99"/>
        <end position="126"/>
    </location>
</feature>
<evidence type="ECO:0000256" key="1">
    <source>
        <dbReference type="SAM" id="MobiDB-lite"/>
    </source>
</evidence>
<gene>
    <name evidence="2" type="ORF">PR048_012204</name>
</gene>
<dbReference type="Proteomes" id="UP001159363">
    <property type="component" value="Chromosome X"/>
</dbReference>
<feature type="compositionally biased region" description="Polar residues" evidence="1">
    <location>
        <begin position="150"/>
        <end position="163"/>
    </location>
</feature>
<dbReference type="EMBL" id="JARBHB010000004">
    <property type="protein sequence ID" value="KAJ8885998.1"/>
    <property type="molecule type" value="Genomic_DNA"/>
</dbReference>
<feature type="region of interest" description="Disordered" evidence="1">
    <location>
        <begin position="150"/>
        <end position="173"/>
    </location>
</feature>
<comment type="caution">
    <text evidence="2">The sequence shown here is derived from an EMBL/GenBank/DDBJ whole genome shotgun (WGS) entry which is preliminary data.</text>
</comment>
<name>A0ABQ9HPZ3_9NEOP</name>
<organism evidence="2 3">
    <name type="scientific">Dryococelus australis</name>
    <dbReference type="NCBI Taxonomy" id="614101"/>
    <lineage>
        <taxon>Eukaryota</taxon>
        <taxon>Metazoa</taxon>
        <taxon>Ecdysozoa</taxon>
        <taxon>Arthropoda</taxon>
        <taxon>Hexapoda</taxon>
        <taxon>Insecta</taxon>
        <taxon>Pterygota</taxon>
        <taxon>Neoptera</taxon>
        <taxon>Polyneoptera</taxon>
        <taxon>Phasmatodea</taxon>
        <taxon>Verophasmatodea</taxon>
        <taxon>Anareolatae</taxon>
        <taxon>Phasmatidae</taxon>
        <taxon>Eurycanthinae</taxon>
        <taxon>Dryococelus</taxon>
    </lineage>
</organism>
<keyword evidence="3" id="KW-1185">Reference proteome</keyword>
<reference evidence="2 3" key="1">
    <citation type="submission" date="2023-02" db="EMBL/GenBank/DDBJ databases">
        <title>LHISI_Scaffold_Assembly.</title>
        <authorList>
            <person name="Stuart O.P."/>
            <person name="Cleave R."/>
            <person name="Magrath M.J.L."/>
            <person name="Mikheyev A.S."/>
        </authorList>
    </citation>
    <scope>NUCLEOTIDE SEQUENCE [LARGE SCALE GENOMIC DNA]</scope>
    <source>
        <strain evidence="2">Daus_M_001</strain>
        <tissue evidence="2">Leg muscle</tissue>
    </source>
</reference>